<dbReference type="FunFam" id="3.40.1350.10:FF:000007">
    <property type="entry name" value="tRNA-splicing endonuclease subunit Sen2"/>
    <property type="match status" value="1"/>
</dbReference>
<dbReference type="EMBL" id="JAPUFD010000002">
    <property type="protein sequence ID" value="MDI1485717.1"/>
    <property type="molecule type" value="Genomic_DNA"/>
</dbReference>
<evidence type="ECO:0000256" key="1">
    <source>
        <dbReference type="ARBA" id="ARBA00008078"/>
    </source>
</evidence>
<evidence type="ECO:0000256" key="2">
    <source>
        <dbReference type="ARBA" id="ARBA00022694"/>
    </source>
</evidence>
<dbReference type="GO" id="GO:0000214">
    <property type="term" value="C:tRNA-intron endonuclease complex"/>
    <property type="evidence" value="ECO:0007669"/>
    <property type="project" value="UniProtKB-UniRule"/>
</dbReference>
<keyword evidence="2 4" id="KW-0819">tRNA processing</keyword>
<comment type="caution">
    <text evidence="8">The sequence shown here is derived from an EMBL/GenBank/DDBJ whole genome shotgun (WGS) entry which is preliminary data.</text>
</comment>
<feature type="active site" evidence="5">
    <location>
        <position position="396"/>
    </location>
</feature>
<feature type="domain" description="tRNA intron endonuclease catalytic" evidence="7">
    <location>
        <begin position="310"/>
        <end position="401"/>
    </location>
</feature>
<feature type="region of interest" description="Disordered" evidence="6">
    <location>
        <begin position="164"/>
        <end position="205"/>
    </location>
</feature>
<dbReference type="GO" id="GO:0000379">
    <property type="term" value="P:tRNA-type intron splice site recognition and cleavage"/>
    <property type="evidence" value="ECO:0007669"/>
    <property type="project" value="TreeGrafter"/>
</dbReference>
<evidence type="ECO:0000259" key="7">
    <source>
        <dbReference type="Pfam" id="PF01974"/>
    </source>
</evidence>
<dbReference type="InterPro" id="IPR016589">
    <property type="entry name" value="tRNA_splic_SEN2"/>
</dbReference>
<name>A0AA43TVH7_9LECA</name>
<dbReference type="PANTHER" id="PTHR21227:SF0">
    <property type="entry name" value="TRNA-SPLICING ENDONUCLEASE SUBUNIT SEN2"/>
    <property type="match status" value="1"/>
</dbReference>
<evidence type="ECO:0000256" key="4">
    <source>
        <dbReference type="PIRNR" id="PIRNR011789"/>
    </source>
</evidence>
<reference evidence="8" key="1">
    <citation type="journal article" date="2023" name="Genome Biol. Evol.">
        <title>First Whole Genome Sequence and Flow Cytometry Genome Size Data for the Lichen-Forming Fungus Ramalina farinacea (Ascomycota).</title>
        <authorList>
            <person name="Llewellyn T."/>
            <person name="Mian S."/>
            <person name="Hill R."/>
            <person name="Leitch I.J."/>
            <person name="Gaya E."/>
        </authorList>
    </citation>
    <scope>NUCLEOTIDE SEQUENCE</scope>
    <source>
        <strain evidence="8">LIQ254RAFAR</strain>
    </source>
</reference>
<protein>
    <recommendedName>
        <fullName evidence="4">tRNA-splicing endonuclease subunit Sen2</fullName>
        <ecNumber evidence="4">4.6.1.16</ecNumber>
    </recommendedName>
</protein>
<feature type="active site" evidence="5">
    <location>
        <position position="348"/>
    </location>
</feature>
<dbReference type="Proteomes" id="UP001161017">
    <property type="component" value="Unassembled WGS sequence"/>
</dbReference>
<comment type="similarity">
    <text evidence="1 4">Belongs to the tRNA-intron endonuclease family.</text>
</comment>
<dbReference type="AlphaFoldDB" id="A0AA43TVH7"/>
<dbReference type="Gene3D" id="3.40.1350.10">
    <property type="match status" value="1"/>
</dbReference>
<sequence>MTTNAAPDSSSTVRPPRAPRPNYRLIHAKPLPIDTFPLPTLIPHNPFSLVQVVYVYLSHLISPPDSHTSNLVHGLYSPDTNSVHIKDHASARILWERGFFGKGSLSRSEPTWLEREKKRVGLLANDTSEEYTQQRREERRVMKLERARKEREAIEARLEEEGGKALNGDVKEEPDNLRTVNTLGDEPVETTPQAEDGDPSKVTLKDDTSDADLLLKPLAKALGSQSHGTKLNDTSQPNKTHNHATEIQDQEHLQLTSEEAFFLSYALGTLKIHNPTTYTIMTTLDLLTAFRCHSYFPPIPASAQDPRDPFLPSYAVYHHFRSLGWVVRPGIKFAVDWLLYLRGPAFTHAEFAVLVLPAFRDEYWWEEGRREETLKRERKDWWWLHCMQRVQAHVRKGLIICWVEIPSPAAVDAVMLSSVEKDGEESEGIGEGQESPDIGKLFKLYKVRDMTVKRWLPNRSRD</sequence>
<dbReference type="InterPro" id="IPR006676">
    <property type="entry name" value="tRNA_splic"/>
</dbReference>
<feature type="compositionally biased region" description="Basic and acidic residues" evidence="6">
    <location>
        <begin position="164"/>
        <end position="176"/>
    </location>
</feature>
<dbReference type="GO" id="GO:0005737">
    <property type="term" value="C:cytoplasm"/>
    <property type="evidence" value="ECO:0007669"/>
    <property type="project" value="TreeGrafter"/>
</dbReference>
<accession>A0AA43TVH7</accession>
<dbReference type="CDD" id="cd22363">
    <property type="entry name" value="tRNA-intron_lyase_C"/>
    <property type="match status" value="1"/>
</dbReference>
<feature type="active site" evidence="5">
    <location>
        <position position="340"/>
    </location>
</feature>
<evidence type="ECO:0000313" key="8">
    <source>
        <dbReference type="EMBL" id="MDI1485717.1"/>
    </source>
</evidence>
<proteinExistence type="inferred from homology"/>
<dbReference type="EC" id="4.6.1.16" evidence="4"/>
<evidence type="ECO:0000313" key="9">
    <source>
        <dbReference type="Proteomes" id="UP001161017"/>
    </source>
</evidence>
<keyword evidence="3 4" id="KW-0456">Lyase</keyword>
<dbReference type="GO" id="GO:0000213">
    <property type="term" value="F:tRNA-intron lyase activity"/>
    <property type="evidence" value="ECO:0007669"/>
    <property type="project" value="UniProtKB-UniRule"/>
</dbReference>
<organism evidence="8 9">
    <name type="scientific">Ramalina farinacea</name>
    <dbReference type="NCBI Taxonomy" id="258253"/>
    <lineage>
        <taxon>Eukaryota</taxon>
        <taxon>Fungi</taxon>
        <taxon>Dikarya</taxon>
        <taxon>Ascomycota</taxon>
        <taxon>Pezizomycotina</taxon>
        <taxon>Lecanoromycetes</taxon>
        <taxon>OSLEUM clade</taxon>
        <taxon>Lecanoromycetidae</taxon>
        <taxon>Lecanorales</taxon>
        <taxon>Lecanorineae</taxon>
        <taxon>Ramalinaceae</taxon>
        <taxon>Ramalina</taxon>
    </lineage>
</organism>
<feature type="region of interest" description="Disordered" evidence="6">
    <location>
        <begin position="222"/>
        <end position="244"/>
    </location>
</feature>
<comment type="function">
    <text evidence="4">Constitutes one of the two catalytic subunit of the tRNA-splicing endonuclease complex, a complex responsible for identification and cleavage of the splice sites in pre-tRNA. It cleaves pre-tRNA at the 5'- and 3'-splice sites to release the intron. The products are an intron and two tRNA half-molecules bearing 2',3'-cyclic phosphate and 5'-OH termini. There are no conserved sequences at the splice sites, but the intron is invariably located at the same site in the gene, placing the splice sites an invariant distance from the constant structural features of the tRNA body.</text>
</comment>
<dbReference type="SUPFAM" id="SSF53032">
    <property type="entry name" value="tRNA-intron endonuclease catalytic domain-like"/>
    <property type="match status" value="1"/>
</dbReference>
<dbReference type="PANTHER" id="PTHR21227">
    <property type="entry name" value="TRNA-SPLICING ENDONUCLEASE SUBUNIT SEN2"/>
    <property type="match status" value="1"/>
</dbReference>
<dbReference type="InterPro" id="IPR006677">
    <property type="entry name" value="tRNA_intron_Endonuc_cat-like"/>
</dbReference>
<keyword evidence="8" id="KW-0255">Endonuclease</keyword>
<keyword evidence="9" id="KW-1185">Reference proteome</keyword>
<feature type="compositionally biased region" description="Polar residues" evidence="6">
    <location>
        <begin position="1"/>
        <end position="13"/>
    </location>
</feature>
<evidence type="ECO:0000256" key="5">
    <source>
        <dbReference type="PIRSR" id="PIRSR011789-1"/>
    </source>
</evidence>
<keyword evidence="8" id="KW-0540">Nuclease</keyword>
<evidence type="ECO:0000256" key="6">
    <source>
        <dbReference type="SAM" id="MobiDB-lite"/>
    </source>
</evidence>
<evidence type="ECO:0000256" key="3">
    <source>
        <dbReference type="ARBA" id="ARBA00023239"/>
    </source>
</evidence>
<dbReference type="Pfam" id="PF01974">
    <property type="entry name" value="tRNA_int_endo"/>
    <property type="match status" value="1"/>
</dbReference>
<dbReference type="PIRSF" id="PIRSF011789">
    <property type="entry name" value="tRNA_splic_SEN2"/>
    <property type="match status" value="1"/>
</dbReference>
<gene>
    <name evidence="8" type="primary">SEN2</name>
    <name evidence="8" type="ORF">OHK93_003906</name>
</gene>
<feature type="region of interest" description="Disordered" evidence="6">
    <location>
        <begin position="1"/>
        <end position="21"/>
    </location>
</feature>
<dbReference type="InterPro" id="IPR036167">
    <property type="entry name" value="tRNA_intron_Endo_cat-like_sf"/>
</dbReference>
<dbReference type="GO" id="GO:0003676">
    <property type="term" value="F:nucleic acid binding"/>
    <property type="evidence" value="ECO:0007669"/>
    <property type="project" value="InterPro"/>
</dbReference>
<feature type="compositionally biased region" description="Polar residues" evidence="6">
    <location>
        <begin position="223"/>
        <end position="239"/>
    </location>
</feature>
<keyword evidence="8" id="KW-0378">Hydrolase</keyword>
<dbReference type="InterPro" id="IPR011856">
    <property type="entry name" value="tRNA_endonuc-like_dom_sf"/>
</dbReference>